<dbReference type="EMBL" id="CP088295">
    <property type="protein sequence ID" value="UUY01592.1"/>
    <property type="molecule type" value="Genomic_DNA"/>
</dbReference>
<dbReference type="RefSeq" id="WP_353862147.1">
    <property type="nucleotide sequence ID" value="NZ_CP088295.1"/>
</dbReference>
<keyword evidence="2" id="KW-0732">Signal</keyword>
<accession>A0ABY5PAF5</accession>
<dbReference type="Pfam" id="PF00353">
    <property type="entry name" value="HemolysinCabind"/>
    <property type="match status" value="3"/>
</dbReference>
<dbReference type="Gene3D" id="2.150.10.10">
    <property type="entry name" value="Serralysin-like metalloprotease, C-terminal"/>
    <property type="match status" value="2"/>
</dbReference>
<feature type="compositionally biased region" description="Low complexity" evidence="1">
    <location>
        <begin position="499"/>
        <end position="514"/>
    </location>
</feature>
<reference evidence="4" key="1">
    <citation type="submission" date="2021-11" db="EMBL/GenBank/DDBJ databases">
        <title>Cultivation dependent microbiological survey of springs from the worlds oldest radium mine currently devoted to the extraction of radon-saturated water.</title>
        <authorList>
            <person name="Kapinusova G."/>
            <person name="Smrhova T."/>
            <person name="Strejcek M."/>
            <person name="Suman J."/>
            <person name="Jani K."/>
            <person name="Pajer P."/>
            <person name="Uhlik O."/>
        </authorList>
    </citation>
    <scope>NUCLEOTIDE SEQUENCE [LARGE SCALE GENOMIC DNA]</scope>
    <source>
        <strain evidence="4">J379</strain>
    </source>
</reference>
<dbReference type="InterPro" id="IPR011049">
    <property type="entry name" value="Serralysin-like_metalloprot_C"/>
</dbReference>
<sequence>MNFKVVVRRSGWALFLALLCPAWASGAAGADVRVGVSDGVLLIETLSGSGVVQVEDEGAGRVLVYSRQIRGCAAVTDAEQRRCRGVREVHFVGGDMRDELEFRSASELPVRADGHGGSDMLTGSAGPDQLDGGPGDDYLIDDSPVASDDVFAGGEGVDTLDYESARDVAIWLPDPGGTRSGNGSPGENDHIASIENVQSGSGNDLLNGSSADNLLEGGLGTDDIRGGAGSDRLAGEYFDFGAPDHAPDAVHGDAGDDILRSRDAAAGRTECGTGTDTVRADLELDSLESCERLEPDIVGEPQPTGPLRAGSPVALTGFTVLGSKPITVTTEWGACGSKYCGGAFLVAPEWTPTPAQADNLSVSFYANIRATNAVGEDLAGPTFIDRQRAPQAATSPLATPVQTAGTATPTPVPSPAALARQLMGGRAVKLGGLAHGPLTGYRPSGQPQLSTGRATLVAALVCRPASCSVTLTPHARTPSRLPAEAPPAPPHHHRRLRRWSSAATSPTRSTSHAA</sequence>
<feature type="region of interest" description="Disordered" evidence="1">
    <location>
        <begin position="390"/>
        <end position="413"/>
    </location>
</feature>
<evidence type="ECO:0000256" key="1">
    <source>
        <dbReference type="SAM" id="MobiDB-lite"/>
    </source>
</evidence>
<feature type="chain" id="PRO_5046958393" description="Calcium-binding protein" evidence="2">
    <location>
        <begin position="25"/>
        <end position="514"/>
    </location>
</feature>
<feature type="compositionally biased region" description="Basic and acidic residues" evidence="1">
    <location>
        <begin position="107"/>
        <end position="116"/>
    </location>
</feature>
<name>A0ABY5PAF5_9ACTN</name>
<dbReference type="SUPFAM" id="SSF51120">
    <property type="entry name" value="beta-Roll"/>
    <property type="match status" value="1"/>
</dbReference>
<gene>
    <name evidence="3" type="ORF">LRS13_12700</name>
</gene>
<evidence type="ECO:0008006" key="5">
    <source>
        <dbReference type="Google" id="ProtNLM"/>
    </source>
</evidence>
<protein>
    <recommendedName>
        <fullName evidence="5">Calcium-binding protein</fullName>
    </recommendedName>
</protein>
<dbReference type="InterPro" id="IPR001343">
    <property type="entry name" value="Hemolysn_Ca-bd"/>
</dbReference>
<evidence type="ECO:0000313" key="3">
    <source>
        <dbReference type="EMBL" id="UUY01592.1"/>
    </source>
</evidence>
<evidence type="ECO:0000313" key="4">
    <source>
        <dbReference type="Proteomes" id="UP001058860"/>
    </source>
</evidence>
<proteinExistence type="predicted"/>
<feature type="signal peptide" evidence="2">
    <location>
        <begin position="1"/>
        <end position="24"/>
    </location>
</feature>
<organism evidence="3 4">
    <name type="scientific">Svornostia abyssi</name>
    <dbReference type="NCBI Taxonomy" id="2898438"/>
    <lineage>
        <taxon>Bacteria</taxon>
        <taxon>Bacillati</taxon>
        <taxon>Actinomycetota</taxon>
        <taxon>Thermoleophilia</taxon>
        <taxon>Solirubrobacterales</taxon>
        <taxon>Baekduiaceae</taxon>
        <taxon>Svornostia</taxon>
    </lineage>
</organism>
<dbReference type="PRINTS" id="PR00313">
    <property type="entry name" value="CABNDNGRPT"/>
</dbReference>
<feature type="region of interest" description="Disordered" evidence="1">
    <location>
        <begin position="471"/>
        <end position="514"/>
    </location>
</feature>
<dbReference type="Proteomes" id="UP001058860">
    <property type="component" value="Chromosome"/>
</dbReference>
<feature type="region of interest" description="Disordered" evidence="1">
    <location>
        <begin position="107"/>
        <end position="145"/>
    </location>
</feature>
<feature type="compositionally biased region" description="Low complexity" evidence="1">
    <location>
        <begin position="398"/>
        <end position="409"/>
    </location>
</feature>
<evidence type="ECO:0000256" key="2">
    <source>
        <dbReference type="SAM" id="SignalP"/>
    </source>
</evidence>
<keyword evidence="4" id="KW-1185">Reference proteome</keyword>